<dbReference type="EMBL" id="CAFBLK010000066">
    <property type="protein sequence ID" value="CAB4862820.1"/>
    <property type="molecule type" value="Genomic_DNA"/>
</dbReference>
<evidence type="ECO:0000313" key="1">
    <source>
        <dbReference type="EMBL" id="CAB4862820.1"/>
    </source>
</evidence>
<gene>
    <name evidence="1" type="ORF">UFOPK3317_00499</name>
</gene>
<protein>
    <submittedName>
        <fullName evidence="1">Unannotated protein</fullName>
    </submittedName>
</protein>
<reference evidence="1" key="1">
    <citation type="submission" date="2020-05" db="EMBL/GenBank/DDBJ databases">
        <authorList>
            <person name="Chiriac C."/>
            <person name="Salcher M."/>
            <person name="Ghai R."/>
            <person name="Kavagutti S V."/>
        </authorList>
    </citation>
    <scope>NUCLEOTIDE SEQUENCE</scope>
</reference>
<sequence length="45" mass="4871">MIDVRDNRDVTQVFARGHCVLPGVANTPGAARASGEVTRLRRSGY</sequence>
<organism evidence="1">
    <name type="scientific">freshwater metagenome</name>
    <dbReference type="NCBI Taxonomy" id="449393"/>
    <lineage>
        <taxon>unclassified sequences</taxon>
        <taxon>metagenomes</taxon>
        <taxon>ecological metagenomes</taxon>
    </lineage>
</organism>
<name>A0A6J7CZ71_9ZZZZ</name>
<dbReference type="AlphaFoldDB" id="A0A6J7CZ71"/>
<proteinExistence type="predicted"/>
<accession>A0A6J7CZ71</accession>